<organism evidence="2 3">
    <name type="scientific">Punica granatum</name>
    <name type="common">Pomegranate</name>
    <dbReference type="NCBI Taxonomy" id="22663"/>
    <lineage>
        <taxon>Eukaryota</taxon>
        <taxon>Viridiplantae</taxon>
        <taxon>Streptophyta</taxon>
        <taxon>Embryophyta</taxon>
        <taxon>Tracheophyta</taxon>
        <taxon>Spermatophyta</taxon>
        <taxon>Magnoliopsida</taxon>
        <taxon>eudicotyledons</taxon>
        <taxon>Gunneridae</taxon>
        <taxon>Pentapetalae</taxon>
        <taxon>rosids</taxon>
        <taxon>malvids</taxon>
        <taxon>Myrtales</taxon>
        <taxon>Lythraceae</taxon>
        <taxon>Punica</taxon>
    </lineage>
</organism>
<name>A0A218VYQ3_PUNGR</name>
<sequence>MIDALAPTTAGIKITNTDLGLLRLPPSFLNQNTPNPVLDFHSLFQAPGGQKYPITSSSMFPPKTLGSSDIPGSDHNPHMKIGVL</sequence>
<comment type="caution">
    <text evidence="2">The sequence shown here is derived from an EMBL/GenBank/DDBJ whole genome shotgun (WGS) entry which is preliminary data.</text>
</comment>
<evidence type="ECO:0000313" key="2">
    <source>
        <dbReference type="EMBL" id="OWM65625.1"/>
    </source>
</evidence>
<evidence type="ECO:0000256" key="1">
    <source>
        <dbReference type="SAM" id="MobiDB-lite"/>
    </source>
</evidence>
<proteinExistence type="predicted"/>
<feature type="region of interest" description="Disordered" evidence="1">
    <location>
        <begin position="55"/>
        <end position="84"/>
    </location>
</feature>
<gene>
    <name evidence="2" type="ORF">CDL15_Pgr017122</name>
</gene>
<dbReference type="Proteomes" id="UP000197138">
    <property type="component" value="Unassembled WGS sequence"/>
</dbReference>
<reference evidence="3" key="1">
    <citation type="journal article" date="2017" name="Plant J.">
        <title>The pomegranate (Punica granatum L.) genome and the genomics of punicalagin biosynthesis.</title>
        <authorList>
            <person name="Qin G."/>
            <person name="Xu C."/>
            <person name="Ming R."/>
            <person name="Tang H."/>
            <person name="Guyot R."/>
            <person name="Kramer E.M."/>
            <person name="Hu Y."/>
            <person name="Yi X."/>
            <person name="Qi Y."/>
            <person name="Xu X."/>
            <person name="Gao Z."/>
            <person name="Pan H."/>
            <person name="Jian J."/>
            <person name="Tian Y."/>
            <person name="Yue Z."/>
            <person name="Xu Y."/>
        </authorList>
    </citation>
    <scope>NUCLEOTIDE SEQUENCE [LARGE SCALE GENOMIC DNA]</scope>
    <source>
        <strain evidence="3">cv. Dabenzi</strain>
    </source>
</reference>
<dbReference type="AlphaFoldDB" id="A0A218VYQ3"/>
<accession>A0A218VYQ3</accession>
<dbReference type="EMBL" id="MTKT01005569">
    <property type="protein sequence ID" value="OWM65625.1"/>
    <property type="molecule type" value="Genomic_DNA"/>
</dbReference>
<evidence type="ECO:0000313" key="3">
    <source>
        <dbReference type="Proteomes" id="UP000197138"/>
    </source>
</evidence>
<protein>
    <submittedName>
        <fullName evidence="2">Uncharacterized protein</fullName>
    </submittedName>
</protein>